<proteinExistence type="predicted"/>
<reference evidence="1" key="3">
    <citation type="submission" date="2025-09" db="UniProtKB">
        <authorList>
            <consortium name="Ensembl"/>
        </authorList>
    </citation>
    <scope>IDENTIFICATION</scope>
</reference>
<dbReference type="Proteomes" id="UP000694405">
    <property type="component" value="Chromosome Z"/>
</dbReference>
<reference evidence="1" key="2">
    <citation type="submission" date="2025-08" db="UniProtKB">
        <authorList>
            <consortium name="Ensembl"/>
        </authorList>
    </citation>
    <scope>IDENTIFICATION</scope>
</reference>
<reference evidence="1" key="1">
    <citation type="submission" date="2020-03" db="EMBL/GenBank/DDBJ databases">
        <title>Melopsittacus undulatus (budgerigar) genome, bMelUnd1, maternal haplotype with Z.</title>
        <authorList>
            <person name="Gedman G."/>
            <person name="Mountcastle J."/>
            <person name="Haase B."/>
            <person name="Formenti G."/>
            <person name="Wright T."/>
            <person name="Apodaca J."/>
            <person name="Pelan S."/>
            <person name="Chow W."/>
            <person name="Rhie A."/>
            <person name="Howe K."/>
            <person name="Fedrigo O."/>
            <person name="Jarvis E.D."/>
        </authorList>
    </citation>
    <scope>NUCLEOTIDE SEQUENCE [LARGE SCALE GENOMIC DNA]</scope>
</reference>
<name>A0A8V5HFL3_MELUD</name>
<evidence type="ECO:0000313" key="1">
    <source>
        <dbReference type="Ensembl" id="ENSMUNP00000026042.1"/>
    </source>
</evidence>
<evidence type="ECO:0000313" key="2">
    <source>
        <dbReference type="Proteomes" id="UP000694405"/>
    </source>
</evidence>
<dbReference type="Ensembl" id="ENSMUNT00000035623.1">
    <property type="protein sequence ID" value="ENSMUNP00000026042.1"/>
    <property type="gene ID" value="ENSMUNG00000021740.1"/>
</dbReference>
<protein>
    <submittedName>
        <fullName evidence="1">Uncharacterized protein</fullName>
    </submittedName>
</protein>
<organism evidence="1 2">
    <name type="scientific">Melopsittacus undulatus</name>
    <name type="common">Budgerigar</name>
    <name type="synonym">Psittacus undulatus</name>
    <dbReference type="NCBI Taxonomy" id="13146"/>
    <lineage>
        <taxon>Eukaryota</taxon>
        <taxon>Metazoa</taxon>
        <taxon>Chordata</taxon>
        <taxon>Craniata</taxon>
        <taxon>Vertebrata</taxon>
        <taxon>Euteleostomi</taxon>
        <taxon>Archelosauria</taxon>
        <taxon>Archosauria</taxon>
        <taxon>Dinosauria</taxon>
        <taxon>Saurischia</taxon>
        <taxon>Theropoda</taxon>
        <taxon>Coelurosauria</taxon>
        <taxon>Aves</taxon>
        <taxon>Neognathae</taxon>
        <taxon>Neoaves</taxon>
        <taxon>Telluraves</taxon>
        <taxon>Australaves</taxon>
        <taxon>Psittaciformes</taxon>
        <taxon>Psittaculidae</taxon>
        <taxon>Melopsittacus</taxon>
    </lineage>
</organism>
<keyword evidence="2" id="KW-1185">Reference proteome</keyword>
<dbReference type="AlphaFoldDB" id="A0A8V5HFL3"/>
<accession>A0A8V5HFL3</accession>
<sequence>KVLSGLSSKAKIRNVLVVALANHSKSTLTDSSVCKAGTIVSDRENEQERSQSSLLRIFFSFLSSSLPPPFLPSSLPPSLPSSLPPYSLHSFLSPSCFPSCLSPSLLPPFPPSSSLDERSFFL</sequence>